<dbReference type="Proteomes" id="UP000306602">
    <property type="component" value="Unassembled WGS sequence"/>
</dbReference>
<dbReference type="EMBL" id="SRKY01000001">
    <property type="protein sequence ID" value="THH39051.1"/>
    <property type="molecule type" value="Genomic_DNA"/>
</dbReference>
<dbReference type="OrthoDB" id="7658757at2"/>
<reference evidence="1 2" key="1">
    <citation type="submission" date="2019-04" db="EMBL/GenBank/DDBJ databases">
        <title>Shimia ponticola sp. nov., isolated from seawater.</title>
        <authorList>
            <person name="Kim Y.-O."/>
            <person name="Yoon J.-H."/>
        </authorList>
    </citation>
    <scope>NUCLEOTIDE SEQUENCE [LARGE SCALE GENOMIC DNA]</scope>
    <source>
        <strain evidence="1 2">MYP11</strain>
    </source>
</reference>
<dbReference type="RefSeq" id="WP_136461969.1">
    <property type="nucleotide sequence ID" value="NZ_SRKY01000001.1"/>
</dbReference>
<keyword evidence="2" id="KW-1185">Reference proteome</keyword>
<comment type="caution">
    <text evidence="1">The sequence shown here is derived from an EMBL/GenBank/DDBJ whole genome shotgun (WGS) entry which is preliminary data.</text>
</comment>
<accession>A0A4S4NL66</accession>
<name>A0A4S4NL66_9RHOB</name>
<evidence type="ECO:0000313" key="2">
    <source>
        <dbReference type="Proteomes" id="UP000306602"/>
    </source>
</evidence>
<sequence length="142" mass="16045">MRASSLLLAICLLPAVLMSVWIAPARGQEMISPESFLDIAEGRTLTFHSFPGNRLVGTEQFLSRSLSVWKTREYGCVYGRIWVEDRQICFLYEDIDAVPDCWNVFRMDDRLLVRTPEAFGAQVQEVTEISDTPVGCPETPIS</sequence>
<proteinExistence type="predicted"/>
<gene>
    <name evidence="1" type="ORF">E4Z66_05695</name>
</gene>
<protein>
    <submittedName>
        <fullName evidence="1">Uncharacterized protein</fullName>
    </submittedName>
</protein>
<organism evidence="1 2">
    <name type="scientific">Aliishimia ponticola</name>
    <dbReference type="NCBI Taxonomy" id="2499833"/>
    <lineage>
        <taxon>Bacteria</taxon>
        <taxon>Pseudomonadati</taxon>
        <taxon>Pseudomonadota</taxon>
        <taxon>Alphaproteobacteria</taxon>
        <taxon>Rhodobacterales</taxon>
        <taxon>Paracoccaceae</taxon>
        <taxon>Aliishimia</taxon>
    </lineage>
</organism>
<evidence type="ECO:0000313" key="1">
    <source>
        <dbReference type="EMBL" id="THH39051.1"/>
    </source>
</evidence>
<dbReference type="AlphaFoldDB" id="A0A4S4NL66"/>